<dbReference type="InterPro" id="IPR011853">
    <property type="entry name" value="TRAP_DctM-Dct_fused"/>
</dbReference>
<feature type="transmembrane region" description="Helical" evidence="2">
    <location>
        <begin position="548"/>
        <end position="573"/>
    </location>
</feature>
<dbReference type="Proteomes" id="UP000030960">
    <property type="component" value="Unassembled WGS sequence"/>
</dbReference>
<reference evidence="4 5" key="1">
    <citation type="submission" date="2014-10" db="EMBL/GenBank/DDBJ databases">
        <title>Genome sequence of Ponticoccus sp. strain UMTAT08 isolated from clonal culture of toxic dinoflagellate Alexandrium tamiyavanichii.</title>
        <authorList>
            <person name="Gan H.Y."/>
            <person name="Muhd D.-D."/>
            <person name="Mohd Noor M.E."/>
            <person name="Yeong Y.S."/>
            <person name="Usup G."/>
        </authorList>
    </citation>
    <scope>NUCLEOTIDE SEQUENCE [LARGE SCALE GENOMIC DNA]</scope>
    <source>
        <strain evidence="4 5">UMTAT08</strain>
    </source>
</reference>
<dbReference type="STRING" id="561184.SAMN05216376_1128"/>
<feature type="transmembrane region" description="Helical" evidence="2">
    <location>
        <begin position="98"/>
        <end position="114"/>
    </location>
</feature>
<dbReference type="GO" id="GO:0005886">
    <property type="term" value="C:plasma membrane"/>
    <property type="evidence" value="ECO:0007669"/>
    <property type="project" value="UniProtKB-SubCell"/>
</dbReference>
<dbReference type="EMBL" id="JSUQ01000043">
    <property type="protein sequence ID" value="KHQ49763.1"/>
    <property type="molecule type" value="Genomic_DNA"/>
</dbReference>
<feature type="transmembrane region" description="Helical" evidence="2">
    <location>
        <begin position="423"/>
        <end position="452"/>
    </location>
</feature>
<dbReference type="InterPro" id="IPR010656">
    <property type="entry name" value="DctM"/>
</dbReference>
<comment type="subcellular location">
    <subcellularLocation>
        <location evidence="1">Cell inner membrane</location>
        <topology evidence="1">Multi-pass membrane protein</topology>
    </subcellularLocation>
</comment>
<evidence type="ECO:0000313" key="5">
    <source>
        <dbReference type="Proteomes" id="UP000030960"/>
    </source>
</evidence>
<feature type="transmembrane region" description="Helical" evidence="2">
    <location>
        <begin position="459"/>
        <end position="481"/>
    </location>
</feature>
<accession>A0A0B3RSL8</accession>
<evidence type="ECO:0000256" key="1">
    <source>
        <dbReference type="RuleBase" id="RU369079"/>
    </source>
</evidence>
<feature type="transmembrane region" description="Helical" evidence="2">
    <location>
        <begin position="38"/>
        <end position="57"/>
    </location>
</feature>
<feature type="transmembrane region" description="Helical" evidence="2">
    <location>
        <begin position="487"/>
        <end position="510"/>
    </location>
</feature>
<feature type="transmembrane region" description="Helical" evidence="2">
    <location>
        <begin position="399"/>
        <end position="417"/>
    </location>
</feature>
<dbReference type="GO" id="GO:0022857">
    <property type="term" value="F:transmembrane transporter activity"/>
    <property type="evidence" value="ECO:0007669"/>
    <property type="project" value="UniProtKB-UniRule"/>
</dbReference>
<keyword evidence="2" id="KW-0812">Transmembrane</keyword>
<keyword evidence="2" id="KW-0472">Membrane</keyword>
<dbReference type="RefSeq" id="WP_052244932.1">
    <property type="nucleotide sequence ID" value="NZ_JSUQ01000043.1"/>
</dbReference>
<feature type="transmembrane region" description="Helical" evidence="2">
    <location>
        <begin position="289"/>
        <end position="313"/>
    </location>
</feature>
<gene>
    <name evidence="4" type="ORF">OA50_05689</name>
</gene>
<keyword evidence="5" id="KW-1185">Reference proteome</keyword>
<dbReference type="PANTHER" id="PTHR43849:SF2">
    <property type="entry name" value="BLL3936 PROTEIN"/>
    <property type="match status" value="1"/>
</dbReference>
<sequence>MTTARLVNVLGFLMVAAAILWALSVQRMLGFNFFGGQYLYFLMALATVVIFFTHPFLRSRPRLSRFIDVPLALIGAGAMITTIVMFPELIDQANFRDYGPLGLSLAAITILVLIEGMRRTAGPALTIIVVGALLIAIFAQYLPSPLTGRPFRPESFLYKMAYMDGNILGAPLSIVGAVVIAFIFMGSMLQATGGGEFFSDLAAALMGRSRGGSAKIAVTASGFFGAISGSAVSNVVSTGMVTIPLMKKAGYKAQVAGAIEAVASTGGQLVPPVMGAAAFLMAVTTQTDYSVIVVASLIPAFLYYLALFLQIDLMAGRDGIKGIEGKDLPSASEALRQGWVFILPFVVLIFGLFFLAWRPEYAALASTAAMFLALVVFGYRGARPGLAQIVQAFRDTAEASVGIIFIAAAAGIVIGALNDSGVLFAITGAILAIGDSSLPLLLILAAILCIILGMGMPTVGVYALLSTLVAAPLVELGVNLISAHLFVLYFGMMSMITPPVAVASFAAAAISRTGAMRTGWSAVQLGWAAYVIPFVFVVNPALIMDGSVIEIVIAIARATIGVWLVSACIIGYLNHPLSAPLRLSYLALGILLLVPGLVLPGGLWAGGGLTLAAGLAVLSYEFLIARRKDLDFV</sequence>
<feature type="transmembrane region" description="Helical" evidence="2">
    <location>
        <begin position="7"/>
        <end position="26"/>
    </location>
</feature>
<keyword evidence="1" id="KW-0813">Transport</keyword>
<feature type="transmembrane region" description="Helical" evidence="2">
    <location>
        <begin position="522"/>
        <end position="542"/>
    </location>
</feature>
<dbReference type="NCBIfam" id="TIGR02123">
    <property type="entry name" value="TRAP_fused"/>
    <property type="match status" value="1"/>
</dbReference>
<dbReference type="AlphaFoldDB" id="A0A0B3RSL8"/>
<name>A0A0B3RSL8_9RHOB</name>
<comment type="function">
    <text evidence="1">Part of the tripartite ATP-independent periplasmic (TRAP) transport system.</text>
</comment>
<organism evidence="4 5">
    <name type="scientific">Mameliella alba</name>
    <dbReference type="NCBI Taxonomy" id="561184"/>
    <lineage>
        <taxon>Bacteria</taxon>
        <taxon>Pseudomonadati</taxon>
        <taxon>Pseudomonadota</taxon>
        <taxon>Alphaproteobacteria</taxon>
        <taxon>Rhodobacterales</taxon>
        <taxon>Roseobacteraceae</taxon>
        <taxon>Mameliella</taxon>
    </lineage>
</organism>
<dbReference type="PATRIC" id="fig|1515334.3.peg.5681"/>
<dbReference type="Pfam" id="PF06808">
    <property type="entry name" value="DctM"/>
    <property type="match status" value="1"/>
</dbReference>
<feature type="transmembrane region" description="Helical" evidence="2">
    <location>
        <begin position="69"/>
        <end position="86"/>
    </location>
</feature>
<keyword evidence="1" id="KW-1003">Cell membrane</keyword>
<comment type="caution">
    <text evidence="4">The sequence shown here is derived from an EMBL/GenBank/DDBJ whole genome shotgun (WGS) entry which is preliminary data.</text>
</comment>
<feature type="transmembrane region" description="Helical" evidence="2">
    <location>
        <begin position="361"/>
        <end position="379"/>
    </location>
</feature>
<feature type="transmembrane region" description="Helical" evidence="2">
    <location>
        <begin position="580"/>
        <end position="598"/>
    </location>
</feature>
<feature type="transmembrane region" description="Helical" evidence="2">
    <location>
        <begin position="162"/>
        <end position="184"/>
    </location>
</feature>
<evidence type="ECO:0000313" key="4">
    <source>
        <dbReference type="EMBL" id="KHQ49763.1"/>
    </source>
</evidence>
<feature type="transmembrane region" description="Helical" evidence="2">
    <location>
        <begin position="334"/>
        <end position="355"/>
    </location>
</feature>
<protein>
    <submittedName>
        <fullName evidence="4">TRAP transporter, 4TM/12TM fusion protein</fullName>
    </submittedName>
</protein>
<keyword evidence="2" id="KW-1133">Transmembrane helix</keyword>
<evidence type="ECO:0000256" key="2">
    <source>
        <dbReference type="SAM" id="Phobius"/>
    </source>
</evidence>
<feature type="transmembrane region" description="Helical" evidence="2">
    <location>
        <begin position="121"/>
        <end position="142"/>
    </location>
</feature>
<feature type="transmembrane region" description="Helical" evidence="2">
    <location>
        <begin position="216"/>
        <end position="236"/>
    </location>
</feature>
<feature type="transmembrane region" description="Helical" evidence="2">
    <location>
        <begin position="604"/>
        <end position="623"/>
    </location>
</feature>
<feature type="domain" description="TRAP C4-dicarboxylate transport system permease DctM subunit" evidence="3">
    <location>
        <begin position="109"/>
        <end position="549"/>
    </location>
</feature>
<dbReference type="PANTHER" id="PTHR43849">
    <property type="entry name" value="BLL3936 PROTEIN"/>
    <property type="match status" value="1"/>
</dbReference>
<keyword evidence="1" id="KW-0997">Cell inner membrane</keyword>
<evidence type="ECO:0000259" key="3">
    <source>
        <dbReference type="Pfam" id="PF06808"/>
    </source>
</evidence>
<proteinExistence type="predicted"/>